<accession>A0A3N7FK86</accession>
<keyword evidence="1" id="KW-0812">Transmembrane</keyword>
<evidence type="ECO:0000313" key="2">
    <source>
        <dbReference type="EMBL" id="RQO95949.1"/>
    </source>
</evidence>
<sequence length="100" mass="10893">MDVRGDIEEEKGVGMENQSNIVWGLSAGDFFMPFHLPSCKLMGHFVLAPVIWFGFGGFQLGMPLPSLGFDCSTSCCCAWVKLLSKLGQKIEVAFSAFPLA</sequence>
<keyword evidence="3" id="KW-1185">Reference proteome</keyword>
<keyword evidence="1" id="KW-0472">Membrane</keyword>
<reference evidence="2" key="2">
    <citation type="submission" date="2017-07" db="EMBL/GenBank/DDBJ databases">
        <title>WGS assembly of Populus trichocarpa.</title>
        <authorList>
            <person name="Tuskan G."/>
            <person name="Difazio S."/>
            <person name="Jansson S."/>
            <person name="Bohlmann J."/>
            <person name="Grigoriev I."/>
            <person name="Hellsten U."/>
            <person name="Putnam N."/>
            <person name="Ralph S."/>
            <person name="Rombauts S."/>
            <person name="Salamov A."/>
            <person name="Schein J."/>
            <person name="Sterck L."/>
            <person name="Aerts A."/>
            <person name="Bhalerao R."/>
            <person name="Bhalerao R."/>
            <person name="Blaudez D."/>
            <person name="Boerjan W."/>
            <person name="Brun A."/>
            <person name="Brunner A."/>
            <person name="Busov V."/>
            <person name="Campbell M."/>
            <person name="Carlson J."/>
            <person name="Chalot M."/>
            <person name="Chapman J."/>
            <person name="Chen G."/>
            <person name="Cooper D."/>
            <person name="Coutinho P."/>
            <person name="Couturier J."/>
            <person name="Covert S."/>
            <person name="Cronk Q."/>
            <person name="Cunningham R."/>
            <person name="Davis J."/>
            <person name="Degroeve S."/>
            <person name="Dejardin A."/>
            <person name="Depamphilis C."/>
            <person name="Detter J."/>
            <person name="Dirks B."/>
            <person name="Dubchak I."/>
            <person name="Duplessis S."/>
            <person name="Ehlting J."/>
            <person name="Ellis B."/>
            <person name="Gendler K."/>
            <person name="Goodstein D."/>
            <person name="Gribskov M."/>
            <person name="Grimwood J."/>
            <person name="Groover A."/>
            <person name="Gunter L."/>
            <person name="Hamberger B."/>
            <person name="Heinze B."/>
            <person name="Helariutta Y."/>
            <person name="Henrissat B."/>
            <person name="Holligan D."/>
            <person name="Holt R."/>
            <person name="Huang W."/>
            <person name="Islam-Faridi N."/>
            <person name="Jones S."/>
            <person name="Jones-Rhoades M."/>
            <person name="Jorgensen R."/>
            <person name="Joshi C."/>
            <person name="Kangasjarvi J."/>
            <person name="Karlsson J."/>
            <person name="Kelleher C."/>
            <person name="Kirkpatrick R."/>
            <person name="Kirst M."/>
            <person name="Kohler A."/>
            <person name="Kalluri U."/>
            <person name="Larimer F."/>
            <person name="Leebens-Mack J."/>
            <person name="Leple J."/>
            <person name="Locascio P."/>
            <person name="Lou Y."/>
            <person name="Lucas S."/>
            <person name="Martin F."/>
            <person name="Montanini B."/>
            <person name="Napoli C."/>
            <person name="Nelson D."/>
            <person name="Nelson C."/>
            <person name="Nieminen K."/>
            <person name="Nilsson O."/>
            <person name="Pereda V."/>
            <person name="Peter G."/>
            <person name="Philippe R."/>
            <person name="Pilate G."/>
            <person name="Poliakov A."/>
            <person name="Razumovskaya J."/>
            <person name="Richardson P."/>
            <person name="Rinaldi C."/>
            <person name="Ritland K."/>
            <person name="Rouze P."/>
            <person name="Ryaboy D."/>
            <person name="Schmutz J."/>
            <person name="Schrader J."/>
            <person name="Segerman B."/>
            <person name="Shin H."/>
            <person name="Siddiqui A."/>
            <person name="Sterky F."/>
            <person name="Terry A."/>
            <person name="Tsai C."/>
            <person name="Uberbacher E."/>
            <person name="Unneberg P."/>
            <person name="Vahala J."/>
            <person name="Wall K."/>
            <person name="Wessler S."/>
            <person name="Yang G."/>
            <person name="Yin T."/>
            <person name="Douglas C."/>
            <person name="Marra M."/>
            <person name="Sandberg G."/>
            <person name="Van De Peer Y."/>
            <person name="Rokhsar D."/>
        </authorList>
    </citation>
    <scope>NUCLEOTIDE SEQUENCE</scope>
    <source>
        <strain evidence="2">Nisqually-1</strain>
    </source>
</reference>
<protein>
    <submittedName>
        <fullName evidence="2">Uncharacterized protein</fullName>
    </submittedName>
</protein>
<dbReference type="AlphaFoldDB" id="A0A3N7FK86"/>
<reference evidence="2 3" key="1">
    <citation type="journal article" date="2006" name="Science">
        <title>The genome of black cottonwood, Populus trichocarpa (Torr. &amp; Gray).</title>
        <authorList>
            <person name="Tuskan G.A."/>
            <person name="Difazio S."/>
            <person name="Jansson S."/>
            <person name="Bohlmann J."/>
            <person name="Grigoriev I."/>
            <person name="Hellsten U."/>
            <person name="Putnam N."/>
            <person name="Ralph S."/>
            <person name="Rombauts S."/>
            <person name="Salamov A."/>
            <person name="Schein J."/>
            <person name="Sterck L."/>
            <person name="Aerts A."/>
            <person name="Bhalerao R.R."/>
            <person name="Bhalerao R.P."/>
            <person name="Blaudez D."/>
            <person name="Boerjan W."/>
            <person name="Brun A."/>
            <person name="Brunner A."/>
            <person name="Busov V."/>
            <person name="Campbell M."/>
            <person name="Carlson J."/>
            <person name="Chalot M."/>
            <person name="Chapman J."/>
            <person name="Chen G.L."/>
            <person name="Cooper D."/>
            <person name="Coutinho P.M."/>
            <person name="Couturier J."/>
            <person name="Covert S."/>
            <person name="Cronk Q."/>
            <person name="Cunningham R."/>
            <person name="Davis J."/>
            <person name="Degroeve S."/>
            <person name="Dejardin A."/>
            <person name="Depamphilis C."/>
            <person name="Detter J."/>
            <person name="Dirks B."/>
            <person name="Dubchak I."/>
            <person name="Duplessis S."/>
            <person name="Ehlting J."/>
            <person name="Ellis B."/>
            <person name="Gendler K."/>
            <person name="Goodstein D."/>
            <person name="Gribskov M."/>
            <person name="Grimwood J."/>
            <person name="Groover A."/>
            <person name="Gunter L."/>
            <person name="Hamberger B."/>
            <person name="Heinze B."/>
            <person name="Helariutta Y."/>
            <person name="Henrissat B."/>
            <person name="Holligan D."/>
            <person name="Holt R."/>
            <person name="Huang W."/>
            <person name="Islam-Faridi N."/>
            <person name="Jones S."/>
            <person name="Jones-Rhoades M."/>
            <person name="Jorgensen R."/>
            <person name="Joshi C."/>
            <person name="Kangasjarvi J."/>
            <person name="Karlsson J."/>
            <person name="Kelleher C."/>
            <person name="Kirkpatrick R."/>
            <person name="Kirst M."/>
            <person name="Kohler A."/>
            <person name="Kalluri U."/>
            <person name="Larimer F."/>
            <person name="Leebens-Mack J."/>
            <person name="Leple J.C."/>
            <person name="Locascio P."/>
            <person name="Lou Y."/>
            <person name="Lucas S."/>
            <person name="Martin F."/>
            <person name="Montanini B."/>
            <person name="Napoli C."/>
            <person name="Nelson D.R."/>
            <person name="Nelson C."/>
            <person name="Nieminen K."/>
            <person name="Nilsson O."/>
            <person name="Pereda V."/>
            <person name="Peter G."/>
            <person name="Philippe R."/>
            <person name="Pilate G."/>
            <person name="Poliakov A."/>
            <person name="Razumovskaya J."/>
            <person name="Richardson P."/>
            <person name="Rinaldi C."/>
            <person name="Ritland K."/>
            <person name="Rouze P."/>
            <person name="Ryaboy D."/>
            <person name="Schmutz J."/>
            <person name="Schrader J."/>
            <person name="Segerman B."/>
            <person name="Shin H."/>
            <person name="Siddiqui A."/>
            <person name="Sterky F."/>
            <person name="Terry A."/>
            <person name="Tsai C.J."/>
            <person name="Uberbacher E."/>
            <person name="Unneberg P."/>
            <person name="Vahala J."/>
            <person name="Wall K."/>
            <person name="Wessler S."/>
            <person name="Yang G."/>
            <person name="Yin T."/>
            <person name="Douglas C."/>
            <person name="Marra M."/>
            <person name="Sandberg G."/>
            <person name="Van de Peer Y."/>
            <person name="Rokhsar D."/>
        </authorList>
    </citation>
    <scope>NUCLEOTIDE SEQUENCE [LARGE SCALE GENOMIC DNA]</scope>
    <source>
        <strain evidence="3">cv. Nisqually</strain>
        <strain evidence="2">Nisqually-1</strain>
    </source>
</reference>
<organism evidence="2 3">
    <name type="scientific">Populus trichocarpa</name>
    <name type="common">Western balsam poplar</name>
    <name type="synonym">Populus balsamifera subsp. trichocarpa</name>
    <dbReference type="NCBI Taxonomy" id="3694"/>
    <lineage>
        <taxon>Eukaryota</taxon>
        <taxon>Viridiplantae</taxon>
        <taxon>Streptophyta</taxon>
        <taxon>Embryophyta</taxon>
        <taxon>Tracheophyta</taxon>
        <taxon>Spermatophyta</taxon>
        <taxon>Magnoliopsida</taxon>
        <taxon>eudicotyledons</taxon>
        <taxon>Gunneridae</taxon>
        <taxon>Pentapetalae</taxon>
        <taxon>rosids</taxon>
        <taxon>fabids</taxon>
        <taxon>Malpighiales</taxon>
        <taxon>Salicaceae</taxon>
        <taxon>Saliceae</taxon>
        <taxon>Populus</taxon>
    </lineage>
</organism>
<dbReference type="EMBL" id="CM009298">
    <property type="protein sequence ID" value="RQO95949.1"/>
    <property type="molecule type" value="Genomic_DNA"/>
</dbReference>
<feature type="transmembrane region" description="Helical" evidence="1">
    <location>
        <begin position="41"/>
        <end position="60"/>
    </location>
</feature>
<dbReference type="EMBL" id="CM009298">
    <property type="protein sequence ID" value="RQO95950.1"/>
    <property type="molecule type" value="Genomic_DNA"/>
</dbReference>
<dbReference type="InParanoid" id="A0A3N7FK86"/>
<evidence type="ECO:0000313" key="3">
    <source>
        <dbReference type="Proteomes" id="UP000006729"/>
    </source>
</evidence>
<dbReference type="Proteomes" id="UP000006729">
    <property type="component" value="Chromosome 9"/>
</dbReference>
<proteinExistence type="predicted"/>
<evidence type="ECO:0000256" key="1">
    <source>
        <dbReference type="SAM" id="Phobius"/>
    </source>
</evidence>
<name>A0A3N7FK86_POPTR</name>
<gene>
    <name evidence="2" type="ORF">POPTR_009G152101</name>
</gene>
<keyword evidence="1" id="KW-1133">Transmembrane helix</keyword>